<dbReference type="GeneID" id="80105063"/>
<dbReference type="AlphaFoldDB" id="N9R0C4"/>
<evidence type="ECO:0000313" key="3">
    <source>
        <dbReference type="Proteomes" id="UP000013200"/>
    </source>
</evidence>
<dbReference type="EMBL" id="BMDA01000003">
    <property type="protein sequence ID" value="GGH39182.1"/>
    <property type="molecule type" value="Genomic_DNA"/>
</dbReference>
<keyword evidence="3" id="KW-1185">Reference proteome</keyword>
<dbReference type="RefSeq" id="WP_005289132.1">
    <property type="nucleotide sequence ID" value="NZ_BMDA01000003.1"/>
</dbReference>
<evidence type="ECO:0000313" key="2">
    <source>
        <dbReference type="EMBL" id="GGH39182.1"/>
    </source>
</evidence>
<dbReference type="STRING" id="1217698.F888_03619"/>
<dbReference type="HOGENOM" id="CLU_808050_0_0_6"/>
<reference evidence="2" key="3">
    <citation type="submission" date="2024-03" db="EMBL/GenBank/DDBJ databases">
        <authorList>
            <person name="Sun Q."/>
            <person name="Sedlacek I."/>
        </authorList>
    </citation>
    <scope>NUCLEOTIDE SEQUENCE</scope>
    <source>
        <strain evidence="2">CCM 8635</strain>
    </source>
</reference>
<evidence type="ECO:0000313" key="4">
    <source>
        <dbReference type="Proteomes" id="UP000652691"/>
    </source>
</evidence>
<proteinExistence type="predicted"/>
<dbReference type="Proteomes" id="UP000652691">
    <property type="component" value="Unassembled WGS sequence"/>
</dbReference>
<evidence type="ECO:0000313" key="1">
    <source>
        <dbReference type="EMBL" id="ENX35786.1"/>
    </source>
</evidence>
<comment type="caution">
    <text evidence="1">The sequence shown here is derived from an EMBL/GenBank/DDBJ whole genome shotgun (WGS) entry which is preliminary data.</text>
</comment>
<reference evidence="2 4" key="2">
    <citation type="journal article" date="2014" name="Int. J. Syst. Evol. Microbiol.">
        <title>Complete genome sequence of Corynebacterium casei LMG S-19264T (=DSM 44701T), isolated from a smear-ripened cheese.</title>
        <authorList>
            <consortium name="US DOE Joint Genome Institute (JGI-PGF)"/>
            <person name="Walter F."/>
            <person name="Albersmeier A."/>
            <person name="Kalinowski J."/>
            <person name="Ruckert C."/>
        </authorList>
    </citation>
    <scope>NUCLEOTIDE SEQUENCE [LARGE SCALE GENOMIC DNA]</scope>
    <source>
        <strain evidence="2 4">CCM 8635</strain>
    </source>
</reference>
<organism evidence="1 3">
    <name type="scientific">Acinetobacter courvalinii</name>
    <dbReference type="NCBI Taxonomy" id="280147"/>
    <lineage>
        <taxon>Bacteria</taxon>
        <taxon>Pseudomonadati</taxon>
        <taxon>Pseudomonadota</taxon>
        <taxon>Gammaproteobacteria</taxon>
        <taxon>Moraxellales</taxon>
        <taxon>Moraxellaceae</taxon>
        <taxon>Acinetobacter</taxon>
    </lineage>
</organism>
<reference evidence="1 3" key="1">
    <citation type="submission" date="2013-02" db="EMBL/GenBank/DDBJ databases">
        <title>The Genome Sequence of Acinetobacter sp. NIPH 3623.</title>
        <authorList>
            <consortium name="The Broad Institute Genome Sequencing Platform"/>
            <consortium name="The Broad Institute Genome Sequencing Center for Infectious Disease"/>
            <person name="Cerqueira G."/>
            <person name="Feldgarden M."/>
            <person name="Courvalin P."/>
            <person name="Perichon B."/>
            <person name="Grillot-Courvalin C."/>
            <person name="Clermont D."/>
            <person name="Rocha E."/>
            <person name="Yoon E.-J."/>
            <person name="Nemec A."/>
            <person name="Walker B."/>
            <person name="Young S.K."/>
            <person name="Zeng Q."/>
            <person name="Gargeya S."/>
            <person name="Fitzgerald M."/>
            <person name="Haas B."/>
            <person name="Abouelleil A."/>
            <person name="Alvarado L."/>
            <person name="Arachchi H.M."/>
            <person name="Berlin A.M."/>
            <person name="Chapman S.B."/>
            <person name="Dewar J."/>
            <person name="Goldberg J."/>
            <person name="Griggs A."/>
            <person name="Gujja S."/>
            <person name="Hansen M."/>
            <person name="Howarth C."/>
            <person name="Imamovic A."/>
            <person name="Larimer J."/>
            <person name="McCowan C."/>
            <person name="Murphy C."/>
            <person name="Neiman D."/>
            <person name="Pearson M."/>
            <person name="Priest M."/>
            <person name="Roberts A."/>
            <person name="Saif S."/>
            <person name="Shea T."/>
            <person name="Sisk P."/>
            <person name="Sykes S."/>
            <person name="Wortman J."/>
            <person name="Nusbaum C."/>
            <person name="Birren B."/>
        </authorList>
    </citation>
    <scope>NUCLEOTIDE SEQUENCE [LARGE SCALE GENOMIC DNA]</scope>
    <source>
        <strain evidence="1 3">NIPH 3623</strain>
    </source>
</reference>
<dbReference type="PATRIC" id="fig|1217698.3.peg.3525"/>
<accession>N9R0C4</accession>
<sequence>MIDLVLEMHWSNNPIPIDQLFAQPDYIFDVPLGLFTSLEPQVTEVNGKKGSVELNAQDVDADPAGSALQVKEQLENLIAQVGDSKLDKADYVQHFRGLFSSYAALTAALPAAINGDYAHVDGGVNFGRMAAIWDSDDHKWIIQEVHVALNTDEMPEGQENLYFKVSRAQQAALNAQIVGLDTSSATEITAQDIVLSSLGKLQAQIKKLNAVWVDITTVANVHPSITGVNVQLARINGLLYIKGYFNISAVSSSPIDAFTITNPLYKSHIIIGASGFNVRRINYIKAMFSDGLSIDMSFNATGNSRNEAEAQTSVQTIVLGANASNRFNPVSILPTIMGELVIK</sequence>
<dbReference type="EMBL" id="APSA01000018">
    <property type="protein sequence ID" value="ENX35786.1"/>
    <property type="molecule type" value="Genomic_DNA"/>
</dbReference>
<protein>
    <submittedName>
        <fullName evidence="1">Uncharacterized protein</fullName>
    </submittedName>
</protein>
<gene>
    <name evidence="1" type="ORF">F888_03619</name>
    <name evidence="2" type="ORF">GCM10007354_24810</name>
</gene>
<dbReference type="Proteomes" id="UP000013200">
    <property type="component" value="Unassembled WGS sequence"/>
</dbReference>
<name>N9R0C4_9GAMM</name>